<name>A0A6H1QWP8_9PHYC</name>
<keyword evidence="1" id="KW-0812">Transmembrane</keyword>
<gene>
    <name evidence="2" type="ORF">orf00263</name>
</gene>
<organism evidence="2">
    <name type="scientific">Ostreococcus mediterraneus virus 2</name>
    <dbReference type="NCBI Taxonomy" id="2726183"/>
    <lineage>
        <taxon>Viruses</taxon>
        <taxon>Varidnaviria</taxon>
        <taxon>Bamfordvirae</taxon>
        <taxon>Nucleocytoviricota</taxon>
        <taxon>Megaviricetes</taxon>
        <taxon>Algavirales</taxon>
        <taxon>Phycodnaviridae</taxon>
        <taxon>Prasinovirus</taxon>
    </lineage>
</organism>
<reference evidence="2" key="1">
    <citation type="journal article" date="2020" name="Sci. Adv.">
        <title>Virus-host coexistence in phytoplankton through the genomic lens.</title>
        <authorList>
            <person name="Yau S."/>
            <person name="Krasovec M."/>
            <person name="Benites L.F."/>
            <person name="Rombauts S."/>
            <person name="Groussin M."/>
            <person name="Vancaester E."/>
            <person name="Aury J.M."/>
            <person name="Derelle E."/>
            <person name="Desdevises Y."/>
            <person name="Escande M.L."/>
            <person name="Grimsley N."/>
            <person name="Guy J."/>
            <person name="Moreau H."/>
            <person name="Sanchez-Brosseau S."/>
            <person name="van de Peer Y."/>
            <person name="Vandepoele K."/>
            <person name="Gourbiere S."/>
            <person name="Piganeau G."/>
        </authorList>
    </citation>
    <scope>NUCLEOTIDE SEQUENCE</scope>
    <source>
        <strain evidence="2">OmV2</strain>
    </source>
</reference>
<evidence type="ECO:0000313" key="2">
    <source>
        <dbReference type="EMBL" id="QIZ31236.1"/>
    </source>
</evidence>
<dbReference type="EMBL" id="MN688676">
    <property type="protein sequence ID" value="QIZ31236.1"/>
    <property type="molecule type" value="Genomic_DNA"/>
</dbReference>
<feature type="transmembrane region" description="Helical" evidence="1">
    <location>
        <begin position="12"/>
        <end position="28"/>
    </location>
</feature>
<proteinExistence type="predicted"/>
<keyword evidence="1" id="KW-1133">Transmembrane helix</keyword>
<accession>A0A6H1QWP8</accession>
<dbReference type="Pfam" id="PF19059">
    <property type="entry name" value="DUF5755"/>
    <property type="match status" value="1"/>
</dbReference>
<dbReference type="InterPro" id="IPR043929">
    <property type="entry name" value="DUF5755"/>
</dbReference>
<protein>
    <submittedName>
        <fullName evidence="2">Uncharacterized protein</fullName>
    </submittedName>
</protein>
<evidence type="ECO:0000256" key="1">
    <source>
        <dbReference type="SAM" id="Phobius"/>
    </source>
</evidence>
<sequence>MKIKNKAKNQILMSAVVVLALVLSYMWFNPKVVEVPVEVPVMPVPPRPIQRRERRREPEFREAPIKQYKPGHMQQMGLLVGDGETLPLYGKEVRGRRDRYHYYTTTGGENLYPLPVSHNARDCMDDIGCEELYGNEAVSVTGKTGSYSVNMYRTDDFF</sequence>
<keyword evidence="1" id="KW-0472">Membrane</keyword>